<sequence>MANGRRNLENGIINATANRSHVPYAKIPQPYSDDCLVPLTVRHLLVECRSLIDLRHRYLSRCRGRAVPSGPSVVKSAVQPHPRPPVTGRNGDNSHHSQAGRKTAVHRPSSSQLPVSSRQLIISGQGDFDGLVHDLTRPFLLLGCFNGRRPLWDEGANNPRRA</sequence>
<name>A0A5B7GNP8_PORTR</name>
<accession>A0A5B7GNP8</accession>
<organism evidence="2 3">
    <name type="scientific">Portunus trituberculatus</name>
    <name type="common">Swimming crab</name>
    <name type="synonym">Neptunus trituberculatus</name>
    <dbReference type="NCBI Taxonomy" id="210409"/>
    <lineage>
        <taxon>Eukaryota</taxon>
        <taxon>Metazoa</taxon>
        <taxon>Ecdysozoa</taxon>
        <taxon>Arthropoda</taxon>
        <taxon>Crustacea</taxon>
        <taxon>Multicrustacea</taxon>
        <taxon>Malacostraca</taxon>
        <taxon>Eumalacostraca</taxon>
        <taxon>Eucarida</taxon>
        <taxon>Decapoda</taxon>
        <taxon>Pleocyemata</taxon>
        <taxon>Brachyura</taxon>
        <taxon>Eubrachyura</taxon>
        <taxon>Portunoidea</taxon>
        <taxon>Portunidae</taxon>
        <taxon>Portuninae</taxon>
        <taxon>Portunus</taxon>
    </lineage>
</organism>
<gene>
    <name evidence="2" type="ORF">E2C01_055897</name>
</gene>
<evidence type="ECO:0000313" key="2">
    <source>
        <dbReference type="EMBL" id="MPC61820.1"/>
    </source>
</evidence>
<comment type="caution">
    <text evidence="2">The sequence shown here is derived from an EMBL/GenBank/DDBJ whole genome shotgun (WGS) entry which is preliminary data.</text>
</comment>
<evidence type="ECO:0000313" key="3">
    <source>
        <dbReference type="Proteomes" id="UP000324222"/>
    </source>
</evidence>
<dbReference type="EMBL" id="VSRR010018980">
    <property type="protein sequence ID" value="MPC61820.1"/>
    <property type="molecule type" value="Genomic_DNA"/>
</dbReference>
<proteinExistence type="predicted"/>
<dbReference type="AlphaFoldDB" id="A0A5B7GNP8"/>
<evidence type="ECO:0000256" key="1">
    <source>
        <dbReference type="SAM" id="MobiDB-lite"/>
    </source>
</evidence>
<protein>
    <submittedName>
        <fullName evidence="2">Uncharacterized protein</fullName>
    </submittedName>
</protein>
<keyword evidence="3" id="KW-1185">Reference proteome</keyword>
<feature type="region of interest" description="Disordered" evidence="1">
    <location>
        <begin position="65"/>
        <end position="115"/>
    </location>
</feature>
<dbReference type="Proteomes" id="UP000324222">
    <property type="component" value="Unassembled WGS sequence"/>
</dbReference>
<reference evidence="2 3" key="1">
    <citation type="submission" date="2019-05" db="EMBL/GenBank/DDBJ databases">
        <title>Another draft genome of Portunus trituberculatus and its Hox gene families provides insights of decapod evolution.</title>
        <authorList>
            <person name="Jeong J.-H."/>
            <person name="Song I."/>
            <person name="Kim S."/>
            <person name="Choi T."/>
            <person name="Kim D."/>
            <person name="Ryu S."/>
            <person name="Kim W."/>
        </authorList>
    </citation>
    <scope>NUCLEOTIDE SEQUENCE [LARGE SCALE GENOMIC DNA]</scope>
    <source>
        <tissue evidence="2">Muscle</tissue>
    </source>
</reference>